<evidence type="ECO:0000256" key="15">
    <source>
        <dbReference type="SAM" id="Phobius"/>
    </source>
</evidence>
<dbReference type="Pfam" id="PF08022">
    <property type="entry name" value="FAD_binding_8"/>
    <property type="match status" value="1"/>
</dbReference>
<evidence type="ECO:0000256" key="8">
    <source>
        <dbReference type="ARBA" id="ARBA00022989"/>
    </source>
</evidence>
<dbReference type="PANTHER" id="PTHR32361">
    <property type="entry name" value="FERRIC/CUPRIC REDUCTASE TRANSMEMBRANE COMPONENT"/>
    <property type="match status" value="1"/>
</dbReference>
<dbReference type="Gene3D" id="3.40.50.80">
    <property type="entry name" value="Nucleotide-binding domain of ferredoxin-NADP reductase (FNR) module"/>
    <property type="match status" value="1"/>
</dbReference>
<dbReference type="InterPro" id="IPR051410">
    <property type="entry name" value="Ferric/Cupric_Reductase"/>
</dbReference>
<dbReference type="RefSeq" id="XP_028472330.1">
    <property type="nucleotide sequence ID" value="XM_028619156.1"/>
</dbReference>
<gene>
    <name evidence="17" type="ORF">EHS24_003483</name>
</gene>
<keyword evidence="7" id="KW-0249">Electron transport</keyword>
<evidence type="ECO:0000256" key="2">
    <source>
        <dbReference type="ARBA" id="ARBA00006278"/>
    </source>
</evidence>
<feature type="compositionally biased region" description="Pro residues" evidence="14">
    <location>
        <begin position="823"/>
        <end position="841"/>
    </location>
</feature>
<dbReference type="STRING" id="105984.A0A427XEJ5"/>
<feature type="transmembrane region" description="Helical" evidence="15">
    <location>
        <begin position="208"/>
        <end position="232"/>
    </location>
</feature>
<dbReference type="CDD" id="cd06186">
    <property type="entry name" value="NOX_Duox_like_FAD_NADP"/>
    <property type="match status" value="1"/>
</dbReference>
<dbReference type="AlphaFoldDB" id="A0A427XEJ5"/>
<dbReference type="GO" id="GO:0005886">
    <property type="term" value="C:plasma membrane"/>
    <property type="evidence" value="ECO:0007669"/>
    <property type="project" value="UniProtKB-SubCell"/>
</dbReference>
<feature type="transmembrane region" description="Helical" evidence="15">
    <location>
        <begin position="155"/>
        <end position="173"/>
    </location>
</feature>
<keyword evidence="8 15" id="KW-1133">Transmembrane helix</keyword>
<dbReference type="InterPro" id="IPR039261">
    <property type="entry name" value="FNR_nucleotide-bd"/>
</dbReference>
<dbReference type="InterPro" id="IPR013130">
    <property type="entry name" value="Fe3_Rdtase_TM_dom"/>
</dbReference>
<feature type="region of interest" description="Disordered" evidence="14">
    <location>
        <begin position="673"/>
        <end position="764"/>
    </location>
</feature>
<keyword evidence="4" id="KW-0813">Transport</keyword>
<dbReference type="GO" id="GO:0015677">
    <property type="term" value="P:copper ion import"/>
    <property type="evidence" value="ECO:0007669"/>
    <property type="project" value="TreeGrafter"/>
</dbReference>
<evidence type="ECO:0000259" key="16">
    <source>
        <dbReference type="PROSITE" id="PS51384"/>
    </source>
</evidence>
<sequence>MSTSTTSTAVATTAIKILSSTIRSTGTAVSTATSKALSSESLSKAATTTTAKVASVAKAVSSSTPGSLSSTSLVKVITTSSSKLSTTLATTSTLTTTSTGPSAAAAATSSILSSMTSAASAVETVETAIPSGKKAFAWAYIHAHQSLTTDPTYRYAYLFWILVGALAIVYAIAHHFRLSGGWLGAWYNKWGMKRGTVRYGPKKSGRYFVLPSNSYLVTMGVFVFIMLMLLLAGPDHIEESKGVWEMRRSLSDLKRSLEEVEIIKPLHKEHVDKSVWTLGNRFGFMAFAAMPLIVVLALKSTPFALFTIPWFTALHWDKVGTFHRAGGWFVWWMVTLHVILWVIQLFKDHYDNRPMFFAMLVIYRFRSAIVAYVAMTLAMLLSLRKVRNKSYELFYFSHVILMFIMLVFALLHHAVIWYWIGAALMLWGGDRVFRWTRGAWINGSFGSSQAIKSANPRLDAYMEKNGAPVPSIVPPGMAHAQLLPSRTVRLSIRTARPIKWQPGQSVLLNIPDLSLLQTHPFTISNNDPHEMVLVIKARKGLTRQLYDHVVAMTNAQVNSHDKRGSVIFRTEPVLMRAQIDGPLGSAGRVPWTDFSNVVIMCGGSGVTFGLAICDYLATVMSSPQFKGKTRRVRFVWIVREYAEITWAASAMCRFAHLLQGEQLQIDIFVTNGEKSTRPQRKRTPATSMISVQSPADADDSESSDDDDDGKAAGTNTGNNLRPPRPSYYELPGRERKASTDTVSSAFSVTPRSSQERVTSDIDPETGAAYNDEAAIRGLTNYGDEEDVDDAKEKRLSRAFQHEGKARRARSRRAARAASMPGAVLPPVPPMPDPATMPPPPSPPKLMVDISADLERDERRRSQKPHMQTEESRSIVATDSSATLRDTYGRLTGESGIPIVSYNDNTWAAYERYDPFGETGKLSPGASLEDLALHYKSLTSRTHDMVLLDDTPDGAGHKCDHCGRAASDQLWIDEGDYAAAKILSENARTGRPPLASILEDEMRSATGSTIVATCGPVGLNTTVRNLVSAAIDPAKIRNGDPRGYVTMYSEDFEM</sequence>
<dbReference type="OrthoDB" id="10006946at2759"/>
<dbReference type="Pfam" id="PF08030">
    <property type="entry name" value="NAD_binding_6"/>
    <property type="match status" value="1"/>
</dbReference>
<dbReference type="PANTHER" id="PTHR32361:SF9">
    <property type="entry name" value="FERRIC REDUCTASE TRANSMEMBRANE COMPONENT 3-RELATED"/>
    <property type="match status" value="1"/>
</dbReference>
<dbReference type="GO" id="GO:0006879">
    <property type="term" value="P:intracellular iron ion homeostasis"/>
    <property type="evidence" value="ECO:0007669"/>
    <property type="project" value="TreeGrafter"/>
</dbReference>
<dbReference type="SFLD" id="SFLDG01168">
    <property type="entry name" value="Ferric_reductase_subgroup_(FRE"/>
    <property type="match status" value="1"/>
</dbReference>
<comment type="subcellular location">
    <subcellularLocation>
        <location evidence="1">Cell membrane</location>
        <topology evidence="1">Multi-pass membrane protein</topology>
    </subcellularLocation>
</comment>
<dbReference type="Proteomes" id="UP000279236">
    <property type="component" value="Unassembled WGS sequence"/>
</dbReference>
<evidence type="ECO:0000256" key="10">
    <source>
        <dbReference type="ARBA" id="ARBA00023065"/>
    </source>
</evidence>
<name>A0A427XEJ5_9TREE</name>
<feature type="domain" description="FAD-binding FR-type" evidence="16">
    <location>
        <begin position="470"/>
        <end position="589"/>
    </location>
</feature>
<feature type="transmembrane region" description="Helical" evidence="15">
    <location>
        <begin position="284"/>
        <end position="313"/>
    </location>
</feature>
<feature type="region of interest" description="Disordered" evidence="14">
    <location>
        <begin position="799"/>
        <end position="841"/>
    </location>
</feature>
<keyword evidence="5" id="KW-1003">Cell membrane</keyword>
<dbReference type="GO" id="GO:0052851">
    <property type="term" value="F:ferric-chelate reductase (NADPH) activity"/>
    <property type="evidence" value="ECO:0007669"/>
    <property type="project" value="UniProtKB-EC"/>
</dbReference>
<dbReference type="SUPFAM" id="SSF63380">
    <property type="entry name" value="Riboflavin synthase domain-like"/>
    <property type="match status" value="1"/>
</dbReference>
<evidence type="ECO:0000256" key="3">
    <source>
        <dbReference type="ARBA" id="ARBA00012668"/>
    </source>
</evidence>
<dbReference type="EMBL" id="RSCE01000017">
    <property type="protein sequence ID" value="RSH77183.1"/>
    <property type="molecule type" value="Genomic_DNA"/>
</dbReference>
<evidence type="ECO:0000256" key="13">
    <source>
        <dbReference type="ARBA" id="ARBA00048483"/>
    </source>
</evidence>
<feature type="region of interest" description="Disordered" evidence="14">
    <location>
        <begin position="856"/>
        <end position="877"/>
    </location>
</feature>
<dbReference type="InterPro" id="IPR017927">
    <property type="entry name" value="FAD-bd_FR_type"/>
</dbReference>
<keyword evidence="9" id="KW-0560">Oxidoreductase</keyword>
<evidence type="ECO:0000256" key="9">
    <source>
        <dbReference type="ARBA" id="ARBA00023002"/>
    </source>
</evidence>
<comment type="caution">
    <text evidence="17">The sequence shown here is derived from an EMBL/GenBank/DDBJ whole genome shotgun (WGS) entry which is preliminary data.</text>
</comment>
<dbReference type="GO" id="GO:0006826">
    <property type="term" value="P:iron ion transport"/>
    <property type="evidence" value="ECO:0007669"/>
    <property type="project" value="TreeGrafter"/>
</dbReference>
<evidence type="ECO:0000256" key="11">
    <source>
        <dbReference type="ARBA" id="ARBA00023136"/>
    </source>
</evidence>
<feature type="transmembrane region" description="Helical" evidence="15">
    <location>
        <begin position="325"/>
        <end position="343"/>
    </location>
</feature>
<dbReference type="InterPro" id="IPR017938">
    <property type="entry name" value="Riboflavin_synthase-like_b-brl"/>
</dbReference>
<dbReference type="EC" id="1.16.1.9" evidence="3"/>
<comment type="similarity">
    <text evidence="2">Belongs to the ferric reductase (FRE) family.</text>
</comment>
<keyword evidence="11 15" id="KW-0472">Membrane</keyword>
<evidence type="ECO:0000256" key="5">
    <source>
        <dbReference type="ARBA" id="ARBA00022475"/>
    </source>
</evidence>
<dbReference type="SFLD" id="SFLDS00052">
    <property type="entry name" value="Ferric_Reductase_Domain"/>
    <property type="match status" value="1"/>
</dbReference>
<accession>A0A427XEJ5</accession>
<proteinExistence type="inferred from homology"/>
<reference evidence="17 18" key="1">
    <citation type="submission" date="2018-11" db="EMBL/GenBank/DDBJ databases">
        <title>Genome sequence of Apiotrichum porosum DSM 27194.</title>
        <authorList>
            <person name="Aliyu H."/>
            <person name="Gorte O."/>
            <person name="Ochsenreither K."/>
        </authorList>
    </citation>
    <scope>NUCLEOTIDE SEQUENCE [LARGE SCALE GENOMIC DNA]</scope>
    <source>
        <strain evidence="17 18">DSM 27194</strain>
    </source>
</reference>
<protein>
    <recommendedName>
        <fullName evidence="3">ferric-chelate reductase (NADPH)</fullName>
        <ecNumber evidence="3">1.16.1.9</ecNumber>
    </recommendedName>
</protein>
<keyword evidence="12" id="KW-0325">Glycoprotein</keyword>
<dbReference type="InterPro" id="IPR013121">
    <property type="entry name" value="Fe_red_NAD-bd_6"/>
</dbReference>
<evidence type="ECO:0000256" key="12">
    <source>
        <dbReference type="ARBA" id="ARBA00023180"/>
    </source>
</evidence>
<evidence type="ECO:0000256" key="6">
    <source>
        <dbReference type="ARBA" id="ARBA00022692"/>
    </source>
</evidence>
<feature type="transmembrane region" description="Helical" evidence="15">
    <location>
        <begin position="393"/>
        <end position="420"/>
    </location>
</feature>
<evidence type="ECO:0000313" key="18">
    <source>
        <dbReference type="Proteomes" id="UP000279236"/>
    </source>
</evidence>
<evidence type="ECO:0000256" key="1">
    <source>
        <dbReference type="ARBA" id="ARBA00004651"/>
    </source>
</evidence>
<dbReference type="PROSITE" id="PS51384">
    <property type="entry name" value="FAD_FR"/>
    <property type="match status" value="1"/>
</dbReference>
<keyword evidence="10" id="KW-0406">Ion transport</keyword>
<dbReference type="GeneID" id="39588026"/>
<feature type="transmembrane region" description="Helical" evidence="15">
    <location>
        <begin position="355"/>
        <end position="381"/>
    </location>
</feature>
<evidence type="ECO:0000256" key="4">
    <source>
        <dbReference type="ARBA" id="ARBA00022448"/>
    </source>
</evidence>
<keyword evidence="6 15" id="KW-0812">Transmembrane</keyword>
<feature type="compositionally biased region" description="Polar residues" evidence="14">
    <location>
        <begin position="739"/>
        <end position="752"/>
    </location>
</feature>
<organism evidence="17 18">
    <name type="scientific">Apiotrichum porosum</name>
    <dbReference type="NCBI Taxonomy" id="105984"/>
    <lineage>
        <taxon>Eukaryota</taxon>
        <taxon>Fungi</taxon>
        <taxon>Dikarya</taxon>
        <taxon>Basidiomycota</taxon>
        <taxon>Agaricomycotina</taxon>
        <taxon>Tremellomycetes</taxon>
        <taxon>Trichosporonales</taxon>
        <taxon>Trichosporonaceae</taxon>
        <taxon>Apiotrichum</taxon>
    </lineage>
</organism>
<evidence type="ECO:0000256" key="14">
    <source>
        <dbReference type="SAM" id="MobiDB-lite"/>
    </source>
</evidence>
<dbReference type="InterPro" id="IPR013112">
    <property type="entry name" value="FAD-bd_8"/>
</dbReference>
<dbReference type="Pfam" id="PF01794">
    <property type="entry name" value="Ferric_reduct"/>
    <property type="match status" value="1"/>
</dbReference>
<keyword evidence="18" id="KW-1185">Reference proteome</keyword>
<feature type="compositionally biased region" description="Acidic residues" evidence="14">
    <location>
        <begin position="696"/>
        <end position="708"/>
    </location>
</feature>
<evidence type="ECO:0000256" key="7">
    <source>
        <dbReference type="ARBA" id="ARBA00022982"/>
    </source>
</evidence>
<comment type="catalytic activity">
    <reaction evidence="13">
        <text>2 a Fe(II)-siderophore + NADP(+) + H(+) = 2 a Fe(III)-siderophore + NADPH</text>
        <dbReference type="Rhea" id="RHEA:28795"/>
        <dbReference type="Rhea" id="RHEA-COMP:11342"/>
        <dbReference type="Rhea" id="RHEA-COMP:11344"/>
        <dbReference type="ChEBI" id="CHEBI:15378"/>
        <dbReference type="ChEBI" id="CHEBI:29033"/>
        <dbReference type="ChEBI" id="CHEBI:29034"/>
        <dbReference type="ChEBI" id="CHEBI:57783"/>
        <dbReference type="ChEBI" id="CHEBI:58349"/>
        <dbReference type="EC" id="1.16.1.9"/>
    </reaction>
</comment>
<evidence type="ECO:0000313" key="17">
    <source>
        <dbReference type="EMBL" id="RSH77183.1"/>
    </source>
</evidence>